<evidence type="ECO:0000313" key="2">
    <source>
        <dbReference type="Proteomes" id="UP000756921"/>
    </source>
</evidence>
<comment type="caution">
    <text evidence="1">The sequence shown here is derived from an EMBL/GenBank/DDBJ whole genome shotgun (WGS) entry which is preliminary data.</text>
</comment>
<protein>
    <submittedName>
        <fullName evidence="1">Uncharacterized protein</fullName>
    </submittedName>
</protein>
<organism evidence="1 2">
    <name type="scientific">Paraphaeosphaeria minitans</name>
    <dbReference type="NCBI Taxonomy" id="565426"/>
    <lineage>
        <taxon>Eukaryota</taxon>
        <taxon>Fungi</taxon>
        <taxon>Dikarya</taxon>
        <taxon>Ascomycota</taxon>
        <taxon>Pezizomycotina</taxon>
        <taxon>Dothideomycetes</taxon>
        <taxon>Pleosporomycetidae</taxon>
        <taxon>Pleosporales</taxon>
        <taxon>Massarineae</taxon>
        <taxon>Didymosphaeriaceae</taxon>
        <taxon>Paraphaeosphaeria</taxon>
    </lineage>
</organism>
<sequence length="75" mass="7905">MGTSQTLLVGNGLTRKPISNCILCIVTAIERCLGYVVAFVLPCRSEMTVAAGFVGLSCRGRNSDPTGAKSTRRDA</sequence>
<reference evidence="1" key="1">
    <citation type="journal article" date="2020" name="Mol. Plant Microbe Interact.">
        <title>Genome Sequence of the Biocontrol Agent Coniothyrium minitans strain Conio (IMI 134523).</title>
        <authorList>
            <person name="Patel D."/>
            <person name="Shittu T.A."/>
            <person name="Baroncelli R."/>
            <person name="Muthumeenakshi S."/>
            <person name="Osborne T.H."/>
            <person name="Janganan T.K."/>
            <person name="Sreenivasaprasad S."/>
        </authorList>
    </citation>
    <scope>NUCLEOTIDE SEQUENCE</scope>
    <source>
        <strain evidence="1">Conio</strain>
    </source>
</reference>
<keyword evidence="2" id="KW-1185">Reference proteome</keyword>
<gene>
    <name evidence="1" type="ORF">PMIN01_11887</name>
</gene>
<dbReference type="EMBL" id="WJXW01000015">
    <property type="protein sequence ID" value="KAF9729954.1"/>
    <property type="molecule type" value="Genomic_DNA"/>
</dbReference>
<evidence type="ECO:0000313" key="1">
    <source>
        <dbReference type="EMBL" id="KAF9729954.1"/>
    </source>
</evidence>
<proteinExistence type="predicted"/>
<accession>A0A9P6KKZ8</accession>
<name>A0A9P6KKZ8_9PLEO</name>
<dbReference type="Proteomes" id="UP000756921">
    <property type="component" value="Unassembled WGS sequence"/>
</dbReference>
<dbReference type="AlphaFoldDB" id="A0A9P6KKZ8"/>